<gene>
    <name evidence="10" type="ORF">NMOB1V02_LOCUS6497</name>
</gene>
<dbReference type="AlphaFoldDB" id="A0A7R9GF45"/>
<dbReference type="InterPro" id="IPR021640">
    <property type="entry name" value="Mediator_Med28"/>
</dbReference>
<evidence type="ECO:0000256" key="7">
    <source>
        <dbReference type="ARBA" id="ARBA00023163"/>
    </source>
</evidence>
<dbReference type="PANTHER" id="PTHR13512">
    <property type="entry name" value="MEDIATOR COMPLEX SUBUNIT 28"/>
    <property type="match status" value="1"/>
</dbReference>
<evidence type="ECO:0000256" key="4">
    <source>
        <dbReference type="ARBA" id="ARBA00023015"/>
    </source>
</evidence>
<organism evidence="10">
    <name type="scientific">Notodromas monacha</name>
    <dbReference type="NCBI Taxonomy" id="399045"/>
    <lineage>
        <taxon>Eukaryota</taxon>
        <taxon>Metazoa</taxon>
        <taxon>Ecdysozoa</taxon>
        <taxon>Arthropoda</taxon>
        <taxon>Crustacea</taxon>
        <taxon>Oligostraca</taxon>
        <taxon>Ostracoda</taxon>
        <taxon>Podocopa</taxon>
        <taxon>Podocopida</taxon>
        <taxon>Cypridocopina</taxon>
        <taxon>Cypridoidea</taxon>
        <taxon>Cyprididae</taxon>
        <taxon>Notodromas</taxon>
    </lineage>
</organism>
<dbReference type="EMBL" id="CAJPEX010001367">
    <property type="protein sequence ID" value="CAG0918952.1"/>
    <property type="molecule type" value="Genomic_DNA"/>
</dbReference>
<dbReference type="GO" id="GO:0016592">
    <property type="term" value="C:mediator complex"/>
    <property type="evidence" value="ECO:0007669"/>
    <property type="project" value="TreeGrafter"/>
</dbReference>
<keyword evidence="4" id="KW-0805">Transcription regulation</keyword>
<keyword evidence="6" id="KW-0010">Activator</keyword>
<protein>
    <recommendedName>
        <fullName evidence="3">Mediator of RNA polymerase II transcription subunit 28</fullName>
    </recommendedName>
    <alternativeName>
        <fullName evidence="9">Mediator complex subunit 28</fullName>
    </alternativeName>
</protein>
<evidence type="ECO:0000256" key="3">
    <source>
        <dbReference type="ARBA" id="ARBA00019683"/>
    </source>
</evidence>
<evidence type="ECO:0000256" key="8">
    <source>
        <dbReference type="ARBA" id="ARBA00023242"/>
    </source>
</evidence>
<name>A0A7R9GF45_9CRUS</name>
<keyword evidence="5" id="KW-0175">Coiled coil</keyword>
<evidence type="ECO:0000313" key="11">
    <source>
        <dbReference type="Proteomes" id="UP000678499"/>
    </source>
</evidence>
<dbReference type="OrthoDB" id="2286203at2759"/>
<dbReference type="PANTHER" id="PTHR13512:SF2">
    <property type="entry name" value="MEDIATOR OF RNA POLYMERASE II TRANSCRIPTION SUBUNIT 28"/>
    <property type="match status" value="1"/>
</dbReference>
<comment type="subcellular location">
    <subcellularLocation>
        <location evidence="1">Nucleus</location>
    </subcellularLocation>
</comment>
<reference evidence="10" key="1">
    <citation type="submission" date="2020-11" db="EMBL/GenBank/DDBJ databases">
        <authorList>
            <person name="Tran Van P."/>
        </authorList>
    </citation>
    <scope>NUCLEOTIDE SEQUENCE</scope>
</reference>
<evidence type="ECO:0000256" key="6">
    <source>
        <dbReference type="ARBA" id="ARBA00023159"/>
    </source>
</evidence>
<keyword evidence="8" id="KW-0539">Nucleus</keyword>
<sequence length="199" mass="21883">MGEAMDELPDGLKPSQAPDPVDEFEAAFQKCLTVLEKPETVERMTSEEMRSAVDNNIMRFIDLGRSLESFFLRKRFLISLTQPEQIIKEDIAELKTEIQRKDALIQRHSEKVAFWQSLVNSTGPVPATGVSPVGPMAGMPQGVPHGMMAPGGMQQQMRMMSPGAPQHARMPGAMPMMQPPMPAGHLANLERAASNVGMQ</sequence>
<evidence type="ECO:0000313" key="10">
    <source>
        <dbReference type="EMBL" id="CAD7278800.1"/>
    </source>
</evidence>
<evidence type="ECO:0000256" key="1">
    <source>
        <dbReference type="ARBA" id="ARBA00004123"/>
    </source>
</evidence>
<dbReference type="Proteomes" id="UP000678499">
    <property type="component" value="Unassembled WGS sequence"/>
</dbReference>
<keyword evidence="7" id="KW-0804">Transcription</keyword>
<keyword evidence="11" id="KW-1185">Reference proteome</keyword>
<evidence type="ECO:0000256" key="5">
    <source>
        <dbReference type="ARBA" id="ARBA00023054"/>
    </source>
</evidence>
<dbReference type="Pfam" id="PF11594">
    <property type="entry name" value="Med28"/>
    <property type="match status" value="1"/>
</dbReference>
<dbReference type="EMBL" id="OA883404">
    <property type="protein sequence ID" value="CAD7278800.1"/>
    <property type="molecule type" value="Genomic_DNA"/>
</dbReference>
<accession>A0A7R9GF45</accession>
<evidence type="ECO:0000256" key="9">
    <source>
        <dbReference type="ARBA" id="ARBA00031964"/>
    </source>
</evidence>
<comment type="similarity">
    <text evidence="2">Belongs to the Mediator complex subunit 28 family.</text>
</comment>
<proteinExistence type="inferred from homology"/>
<evidence type="ECO:0000256" key="2">
    <source>
        <dbReference type="ARBA" id="ARBA00005571"/>
    </source>
</evidence>